<evidence type="ECO:0000256" key="11">
    <source>
        <dbReference type="ARBA" id="ARBA00023136"/>
    </source>
</evidence>
<dbReference type="Pfam" id="PF04995">
    <property type="entry name" value="CcmD"/>
    <property type="match status" value="1"/>
</dbReference>
<dbReference type="RefSeq" id="WP_169256530.1">
    <property type="nucleotide sequence ID" value="NZ_WTVN01000019.1"/>
</dbReference>
<dbReference type="Proteomes" id="UP000623795">
    <property type="component" value="Unassembled WGS sequence"/>
</dbReference>
<keyword evidence="14" id="KW-1185">Reference proteome</keyword>
<evidence type="ECO:0000256" key="1">
    <source>
        <dbReference type="ARBA" id="ARBA00002442"/>
    </source>
</evidence>
<evidence type="ECO:0000256" key="7">
    <source>
        <dbReference type="ARBA" id="ARBA00022519"/>
    </source>
</evidence>
<comment type="caution">
    <text evidence="13">The sequence shown here is derived from an EMBL/GenBank/DDBJ whole genome shotgun (WGS) entry which is preliminary data.</text>
</comment>
<evidence type="ECO:0000313" key="13">
    <source>
        <dbReference type="EMBL" id="NMG44680.1"/>
    </source>
</evidence>
<evidence type="ECO:0000256" key="12">
    <source>
        <dbReference type="RuleBase" id="RU363101"/>
    </source>
</evidence>
<comment type="similarity">
    <text evidence="3 12">Belongs to the CcmD/CycX/HelD family.</text>
</comment>
<evidence type="ECO:0000256" key="10">
    <source>
        <dbReference type="ARBA" id="ARBA00022989"/>
    </source>
</evidence>
<evidence type="ECO:0000256" key="5">
    <source>
        <dbReference type="ARBA" id="ARBA00022448"/>
    </source>
</evidence>
<name>A0ABX1PZP8_9RHOO</name>
<protein>
    <recommendedName>
        <fullName evidence="4 12">Heme exporter protein D</fullName>
    </recommendedName>
</protein>
<evidence type="ECO:0000256" key="4">
    <source>
        <dbReference type="ARBA" id="ARBA00016461"/>
    </source>
</evidence>
<keyword evidence="11 12" id="KW-0472">Membrane</keyword>
<accession>A0ABX1PZP8</accession>
<organism evidence="13 14">
    <name type="scientific">Aromatoleum toluvorans</name>
    <dbReference type="NCBI Taxonomy" id="92002"/>
    <lineage>
        <taxon>Bacteria</taxon>
        <taxon>Pseudomonadati</taxon>
        <taxon>Pseudomonadota</taxon>
        <taxon>Betaproteobacteria</taxon>
        <taxon>Rhodocyclales</taxon>
        <taxon>Rhodocyclaceae</taxon>
        <taxon>Aromatoleum</taxon>
    </lineage>
</organism>
<feature type="transmembrane region" description="Helical" evidence="12">
    <location>
        <begin position="20"/>
        <end position="40"/>
    </location>
</feature>
<evidence type="ECO:0000256" key="3">
    <source>
        <dbReference type="ARBA" id="ARBA00008741"/>
    </source>
</evidence>
<proteinExistence type="inferred from homology"/>
<keyword evidence="7 12" id="KW-0997">Cell inner membrane</keyword>
<dbReference type="EMBL" id="WTVN01000019">
    <property type="protein sequence ID" value="NMG44680.1"/>
    <property type="molecule type" value="Genomic_DNA"/>
</dbReference>
<gene>
    <name evidence="13" type="primary">ccmD</name>
    <name evidence="13" type="ORF">GPA22_13205</name>
</gene>
<comment type="function">
    <text evidence="1 12">Required for the export of heme to the periplasm for the biogenesis of c-type cytochromes.</text>
</comment>
<sequence length="68" mass="7915">MNWSGWSEFWSMGGDGLYIWNAYLVTVVVILTEIGVIALTRRSILEHLGRYAKIALKERKPRNEDSRF</sequence>
<keyword evidence="5 12" id="KW-0813">Transport</keyword>
<evidence type="ECO:0000256" key="9">
    <source>
        <dbReference type="ARBA" id="ARBA00022748"/>
    </source>
</evidence>
<evidence type="ECO:0000256" key="8">
    <source>
        <dbReference type="ARBA" id="ARBA00022692"/>
    </source>
</evidence>
<comment type="subcellular location">
    <subcellularLocation>
        <location evidence="2 12">Cell inner membrane</location>
        <topology evidence="2 12">Single-pass membrane protein</topology>
    </subcellularLocation>
</comment>
<keyword evidence="9 12" id="KW-0201">Cytochrome c-type biogenesis</keyword>
<keyword evidence="10 12" id="KW-1133">Transmembrane helix</keyword>
<reference evidence="13 14" key="1">
    <citation type="submission" date="2019-12" db="EMBL/GenBank/DDBJ databases">
        <title>Comparative genomics gives insights into the taxonomy of the Azoarcus-Aromatoleum group and reveals separate origins of nif in the plant-associated Azoarcus and non-plant-associated Aromatoleum sub-groups.</title>
        <authorList>
            <person name="Lafos M."/>
            <person name="Maluk M."/>
            <person name="Batista M."/>
            <person name="Junghare M."/>
            <person name="Carmona M."/>
            <person name="Faoro H."/>
            <person name="Cruz L.M."/>
            <person name="Battistoni F."/>
            <person name="De Souza E."/>
            <person name="Pedrosa F."/>
            <person name="Chen W.-M."/>
            <person name="Poole P.S."/>
            <person name="Dixon R.A."/>
            <person name="James E.K."/>
        </authorList>
    </citation>
    <scope>NUCLEOTIDE SEQUENCE [LARGE SCALE GENOMIC DNA]</scope>
    <source>
        <strain evidence="13 14">Td21</strain>
    </source>
</reference>
<dbReference type="InterPro" id="IPR007078">
    <property type="entry name" value="Haem_export_protD_CcmD"/>
</dbReference>
<evidence type="ECO:0000313" key="14">
    <source>
        <dbReference type="Proteomes" id="UP000623795"/>
    </source>
</evidence>
<keyword evidence="6 12" id="KW-1003">Cell membrane</keyword>
<keyword evidence="8 12" id="KW-0812">Transmembrane</keyword>
<evidence type="ECO:0000256" key="6">
    <source>
        <dbReference type="ARBA" id="ARBA00022475"/>
    </source>
</evidence>
<dbReference type="NCBIfam" id="TIGR03141">
    <property type="entry name" value="cytochro_ccmD"/>
    <property type="match status" value="1"/>
</dbReference>
<evidence type="ECO:0000256" key="2">
    <source>
        <dbReference type="ARBA" id="ARBA00004377"/>
    </source>
</evidence>